<organism evidence="2 3">
    <name type="scientific">Macrosiphum euphorbiae</name>
    <name type="common">potato aphid</name>
    <dbReference type="NCBI Taxonomy" id="13131"/>
    <lineage>
        <taxon>Eukaryota</taxon>
        <taxon>Metazoa</taxon>
        <taxon>Ecdysozoa</taxon>
        <taxon>Arthropoda</taxon>
        <taxon>Hexapoda</taxon>
        <taxon>Insecta</taxon>
        <taxon>Pterygota</taxon>
        <taxon>Neoptera</taxon>
        <taxon>Paraneoptera</taxon>
        <taxon>Hemiptera</taxon>
        <taxon>Sternorrhyncha</taxon>
        <taxon>Aphidomorpha</taxon>
        <taxon>Aphidoidea</taxon>
        <taxon>Aphididae</taxon>
        <taxon>Macrosiphini</taxon>
        <taxon>Macrosiphum</taxon>
    </lineage>
</organism>
<accession>A0AAV0XBD0</accession>
<dbReference type="EMBL" id="CARXXK010000004">
    <property type="protein sequence ID" value="CAI6364902.1"/>
    <property type="molecule type" value="Genomic_DNA"/>
</dbReference>
<protein>
    <recommendedName>
        <fullName evidence="1">DUF5641 domain-containing protein</fullName>
    </recommendedName>
</protein>
<evidence type="ECO:0000313" key="2">
    <source>
        <dbReference type="EMBL" id="CAI6364902.1"/>
    </source>
</evidence>
<evidence type="ECO:0000313" key="3">
    <source>
        <dbReference type="Proteomes" id="UP001160148"/>
    </source>
</evidence>
<dbReference type="PANTHER" id="PTHR47331">
    <property type="entry name" value="PHD-TYPE DOMAIN-CONTAINING PROTEIN"/>
    <property type="match status" value="1"/>
</dbReference>
<gene>
    <name evidence="2" type="ORF">MEUPH1_LOCUS19677</name>
</gene>
<keyword evidence="3" id="KW-1185">Reference proteome</keyword>
<dbReference type="Proteomes" id="UP001160148">
    <property type="component" value="Unassembled WGS sequence"/>
</dbReference>
<reference evidence="2 3" key="1">
    <citation type="submission" date="2023-01" db="EMBL/GenBank/DDBJ databases">
        <authorList>
            <person name="Whitehead M."/>
        </authorList>
    </citation>
    <scope>NUCLEOTIDE SEQUENCE [LARGE SCALE GENOMIC DNA]</scope>
</reference>
<comment type="caution">
    <text evidence="2">The sequence shown here is derived from an EMBL/GenBank/DDBJ whole genome shotgun (WGS) entry which is preliminary data.</text>
</comment>
<proteinExistence type="predicted"/>
<dbReference type="AlphaFoldDB" id="A0AAV0XBD0"/>
<feature type="domain" description="DUF5641" evidence="1">
    <location>
        <begin position="43"/>
        <end position="136"/>
    </location>
</feature>
<dbReference type="PANTHER" id="PTHR47331:SF1">
    <property type="entry name" value="GAG-LIKE PROTEIN"/>
    <property type="match status" value="1"/>
</dbReference>
<dbReference type="Pfam" id="PF18701">
    <property type="entry name" value="DUF5641"/>
    <property type="match status" value="1"/>
</dbReference>
<evidence type="ECO:0000259" key="1">
    <source>
        <dbReference type="Pfam" id="PF18701"/>
    </source>
</evidence>
<sequence>MAVSDDPDCLEALTPGHFLIGRPLTTLTEPTLLDEPTISCPRRRWDLVQRMFQQFWLRWRRDYVNSLQQRPKWSRPMANFKIGDLVILKEDNQSPLDWHLGRITQLHQGSDGLVRVATVKTRGSTMKRPITKLAMLPIQHEP</sequence>
<dbReference type="InterPro" id="IPR040676">
    <property type="entry name" value="DUF5641"/>
</dbReference>
<name>A0AAV0XBD0_9HEMI</name>